<dbReference type="Proteomes" id="UP001174908">
    <property type="component" value="Unassembled WGS sequence"/>
</dbReference>
<proteinExistence type="predicted"/>
<feature type="transmembrane region" description="Helical" evidence="1">
    <location>
        <begin position="242"/>
        <end position="262"/>
    </location>
</feature>
<feature type="transmembrane region" description="Helical" evidence="1">
    <location>
        <begin position="274"/>
        <end position="294"/>
    </location>
</feature>
<dbReference type="InterPro" id="IPR050879">
    <property type="entry name" value="Acyltransferase_3"/>
</dbReference>
<dbReference type="RefSeq" id="WP_286658516.1">
    <property type="nucleotide sequence ID" value="NZ_JASZYV010000001.1"/>
</dbReference>
<dbReference type="EC" id="2.3.-.-" evidence="3"/>
<protein>
    <submittedName>
        <fullName evidence="3">Acyltransferase</fullName>
        <ecNumber evidence="3">2.3.-.-</ecNumber>
    </submittedName>
</protein>
<dbReference type="PANTHER" id="PTHR23028">
    <property type="entry name" value="ACETYLTRANSFERASE"/>
    <property type="match status" value="1"/>
</dbReference>
<comment type="caution">
    <text evidence="3">The sequence shown here is derived from an EMBL/GenBank/DDBJ whole genome shotgun (WGS) entry which is preliminary data.</text>
</comment>
<dbReference type="PANTHER" id="PTHR23028:SF53">
    <property type="entry name" value="ACYL_TRANSF_3 DOMAIN-CONTAINING PROTEIN"/>
    <property type="match status" value="1"/>
</dbReference>
<feature type="transmembrane region" description="Helical" evidence="1">
    <location>
        <begin position="314"/>
        <end position="334"/>
    </location>
</feature>
<keyword evidence="1" id="KW-0812">Transmembrane</keyword>
<keyword evidence="1" id="KW-0472">Membrane</keyword>
<reference evidence="3" key="1">
    <citation type="submission" date="2023-06" db="EMBL/GenBank/DDBJ databases">
        <authorList>
            <person name="Jiang Y."/>
            <person name="Liu Q."/>
        </authorList>
    </citation>
    <scope>NUCLEOTIDE SEQUENCE</scope>
    <source>
        <strain evidence="3">CGMCC 1.12089</strain>
    </source>
</reference>
<evidence type="ECO:0000313" key="4">
    <source>
        <dbReference type="Proteomes" id="UP001174908"/>
    </source>
</evidence>
<feature type="transmembrane region" description="Helical" evidence="1">
    <location>
        <begin position="203"/>
        <end position="236"/>
    </location>
</feature>
<gene>
    <name evidence="3" type="ORF">QTH91_02830</name>
</gene>
<accession>A0ABT7N634</accession>
<name>A0ABT7N634_9BURK</name>
<feature type="domain" description="Acyltransferase 3" evidence="2">
    <location>
        <begin position="10"/>
        <end position="367"/>
    </location>
</feature>
<evidence type="ECO:0000313" key="3">
    <source>
        <dbReference type="EMBL" id="MDM0043404.1"/>
    </source>
</evidence>
<dbReference type="EMBL" id="JASZYV010000001">
    <property type="protein sequence ID" value="MDM0043404.1"/>
    <property type="molecule type" value="Genomic_DNA"/>
</dbReference>
<keyword evidence="1" id="KW-1133">Transmembrane helix</keyword>
<keyword evidence="3" id="KW-0808">Transferase</keyword>
<feature type="transmembrane region" description="Helical" evidence="1">
    <location>
        <begin position="96"/>
        <end position="117"/>
    </location>
</feature>
<dbReference type="InterPro" id="IPR002656">
    <property type="entry name" value="Acyl_transf_3_dom"/>
</dbReference>
<dbReference type="Pfam" id="PF01757">
    <property type="entry name" value="Acyl_transf_3"/>
    <property type="match status" value="1"/>
</dbReference>
<dbReference type="GO" id="GO:0016746">
    <property type="term" value="F:acyltransferase activity"/>
    <property type="evidence" value="ECO:0007669"/>
    <property type="project" value="UniProtKB-KW"/>
</dbReference>
<sequence>MSSHQQHNFVWLDLVRGISAVAVCASHLRAAMFVDYAQASATGFWSTLFYALTGLGHQAVMVFFVLSGFFVGGSILRNSKAFRPGDYALARLSRLWVVLVPALAFTAIVDAVIRHVAPEVLTGEYWPIWNSGPYSASTYSASMATLGGNLLFLQTIETPVFGTNGPLWSLANEFWYYVLFPLCVVALGVVVPRGASRPWHRLAAGAVALLILAWLPPQMAAAFPIWLLGLVVYATAGKVKPILLKALLILSGLALFVATLLYSKSGHLHGLWGFPPDLAVGLGFCLLCIGLTQLRPPARGDALWVRASQGLSAFSYSLYLVHFPLVALIGAVFYGKRSMQLDAASLTQFSLWLLLLLGAGVLFYWLFERHTGALRNAMSRVVRPVRDAA</sequence>
<feature type="transmembrane region" description="Helical" evidence="1">
    <location>
        <begin position="346"/>
        <end position="367"/>
    </location>
</feature>
<feature type="transmembrane region" description="Helical" evidence="1">
    <location>
        <begin position="48"/>
        <end position="76"/>
    </location>
</feature>
<evidence type="ECO:0000256" key="1">
    <source>
        <dbReference type="SAM" id="Phobius"/>
    </source>
</evidence>
<feature type="transmembrane region" description="Helical" evidence="1">
    <location>
        <begin position="9"/>
        <end position="28"/>
    </location>
</feature>
<evidence type="ECO:0000259" key="2">
    <source>
        <dbReference type="Pfam" id="PF01757"/>
    </source>
</evidence>
<feature type="transmembrane region" description="Helical" evidence="1">
    <location>
        <begin position="174"/>
        <end position="191"/>
    </location>
</feature>
<organism evidence="3 4">
    <name type="scientific">Variovorax dokdonensis</name>
    <dbReference type="NCBI Taxonomy" id="344883"/>
    <lineage>
        <taxon>Bacteria</taxon>
        <taxon>Pseudomonadati</taxon>
        <taxon>Pseudomonadota</taxon>
        <taxon>Betaproteobacteria</taxon>
        <taxon>Burkholderiales</taxon>
        <taxon>Comamonadaceae</taxon>
        <taxon>Variovorax</taxon>
    </lineage>
</organism>
<keyword evidence="4" id="KW-1185">Reference proteome</keyword>
<keyword evidence="3" id="KW-0012">Acyltransferase</keyword>